<name>A0A2V2WHI6_TRYCR</name>
<dbReference type="VEuPathDB" id="TriTrypDB:C3747_119g90"/>
<dbReference type="Proteomes" id="UP000246078">
    <property type="component" value="Unassembled WGS sequence"/>
</dbReference>
<feature type="region of interest" description="Disordered" evidence="1">
    <location>
        <begin position="353"/>
        <end position="544"/>
    </location>
</feature>
<dbReference type="VEuPathDB" id="TriTrypDB:TcG_11790"/>
<dbReference type="EMBL" id="PRFC01000119">
    <property type="protein sequence ID" value="PWV06154.1"/>
    <property type="molecule type" value="Genomic_DNA"/>
</dbReference>
<keyword evidence="2" id="KW-0732">Signal</keyword>
<dbReference type="VEuPathDB" id="TriTrypDB:TcYC6_0162110"/>
<comment type="caution">
    <text evidence="3">The sequence shown here is derived from an EMBL/GenBank/DDBJ whole genome shotgun (WGS) entry which is preliminary data.</text>
</comment>
<feature type="compositionally biased region" description="Low complexity" evidence="1">
    <location>
        <begin position="471"/>
        <end position="482"/>
    </location>
</feature>
<dbReference type="VEuPathDB" id="TriTrypDB:TcCL_NonESM07486"/>
<feature type="region of interest" description="Disordered" evidence="1">
    <location>
        <begin position="163"/>
        <end position="190"/>
    </location>
</feature>
<feature type="region of interest" description="Disordered" evidence="1">
    <location>
        <begin position="315"/>
        <end position="337"/>
    </location>
</feature>
<evidence type="ECO:0000256" key="1">
    <source>
        <dbReference type="SAM" id="MobiDB-lite"/>
    </source>
</evidence>
<proteinExistence type="predicted"/>
<feature type="compositionally biased region" description="Polar residues" evidence="1">
    <location>
        <begin position="509"/>
        <end position="524"/>
    </location>
</feature>
<organism evidence="3 4">
    <name type="scientific">Trypanosoma cruzi</name>
    <dbReference type="NCBI Taxonomy" id="5693"/>
    <lineage>
        <taxon>Eukaryota</taxon>
        <taxon>Discoba</taxon>
        <taxon>Euglenozoa</taxon>
        <taxon>Kinetoplastea</taxon>
        <taxon>Metakinetoplastina</taxon>
        <taxon>Trypanosomatida</taxon>
        <taxon>Trypanosomatidae</taxon>
        <taxon>Trypanosoma</taxon>
        <taxon>Schizotrypanum</taxon>
    </lineage>
</organism>
<sequence length="567" mass="57748">MAMMRTGRVLLVCVLCVLWCGACGGYGRCTVGHCALAELDDAKFAKGMDGEVVLMKRDCVPTTALRGVVTAVPAAGDSDELGSPDAGVGTSGKQKVDAEESAVVFAGSEPTPGGCGAVSTASSPASADTIAASSTPVSGAGGAVGPKQQPAVVSGFQYDFSFGGREGKEGEEAGSAGRGEEPSVSSVCSQPPLVAVDLTICTVDQNKEQNDNASFDTDHQMATQHEEGVPHVPGKRASVQTLPVPTPAGGQPGHATQPSEELEEHATAPNSGPTRDALNGDSQEQTPQPQTPTDNKQSLPVLQGLSEGVQENQNNMENIRKGNQVDSTGNTQNKEHDSAAATHELLTASINTRLSGAPGNESNTTLLSGTLRSSTAGTEEQAKAGSMPLRQPKPPEEKLISEELPPTATEVEAPGGPSAPPPKSLPQSALPSSKKVPDTTQSTEDPQSKGVEPTTDARQNAITEGQAETTSPSSPADDAAANDADESNAEIANDGSAVNAGVPEEEPNQEQVDGSEKQTSFTSTAKKHNATIEDSDSSTAVSHTTSPLLPLLLVVVACAAAAAVAAA</sequence>
<reference evidence="3 4" key="1">
    <citation type="journal article" date="2018" name="Microb. Genom.">
        <title>Expanding an expanded genome: long-read sequencing of Trypanosoma cruzi.</title>
        <authorList>
            <person name="Berna L."/>
            <person name="Rodriguez M."/>
            <person name="Chiribao M.L."/>
            <person name="Parodi-Talice A."/>
            <person name="Pita S."/>
            <person name="Rijo G."/>
            <person name="Alvarez-Valin F."/>
            <person name="Robello C."/>
        </authorList>
    </citation>
    <scope>NUCLEOTIDE SEQUENCE [LARGE SCALE GENOMIC DNA]</scope>
    <source>
        <strain evidence="3 4">TCC</strain>
    </source>
</reference>
<evidence type="ECO:0000313" key="3">
    <source>
        <dbReference type="EMBL" id="PWV06154.1"/>
    </source>
</evidence>
<feature type="region of interest" description="Disordered" evidence="1">
    <location>
        <begin position="224"/>
        <end position="298"/>
    </location>
</feature>
<dbReference type="AlphaFoldDB" id="A0A2V2WHI6"/>
<dbReference type="VEuPathDB" id="TriTrypDB:ECC02_004946"/>
<accession>A0A2V2WHI6</accession>
<dbReference type="VEuPathDB" id="TriTrypDB:TcCLB.511875.80"/>
<feature type="compositionally biased region" description="Polar residues" evidence="1">
    <location>
        <begin position="456"/>
        <end position="470"/>
    </location>
</feature>
<dbReference type="VEuPathDB" id="TriTrypDB:TcCLB.507063.340"/>
<dbReference type="VEuPathDB" id="TriTrypDB:TCSYLVIO_010658"/>
<feature type="compositionally biased region" description="Low complexity" evidence="1">
    <location>
        <begin position="364"/>
        <end position="378"/>
    </location>
</feature>
<evidence type="ECO:0000256" key="2">
    <source>
        <dbReference type="SAM" id="SignalP"/>
    </source>
</evidence>
<feature type="compositionally biased region" description="Low complexity" evidence="1">
    <location>
        <begin position="425"/>
        <end position="434"/>
    </location>
</feature>
<dbReference type="VEuPathDB" id="TriTrypDB:C4B63_31g133"/>
<evidence type="ECO:0000313" key="4">
    <source>
        <dbReference type="Proteomes" id="UP000246078"/>
    </source>
</evidence>
<dbReference type="VEuPathDB" id="TriTrypDB:TcCLB.511185.120"/>
<feature type="signal peptide" evidence="2">
    <location>
        <begin position="1"/>
        <end position="24"/>
    </location>
</feature>
<dbReference type="VEuPathDB" id="TriTrypDB:TcCL_Unassigned05269"/>
<protein>
    <submittedName>
        <fullName evidence="3">Mucin-associated surface protein (MASP)</fullName>
    </submittedName>
</protein>
<feature type="chain" id="PRO_5016080398" evidence="2">
    <location>
        <begin position="25"/>
        <end position="567"/>
    </location>
</feature>
<feature type="region of interest" description="Disordered" evidence="1">
    <location>
        <begin position="130"/>
        <end position="149"/>
    </location>
</feature>
<gene>
    <name evidence="3" type="ORF">C3747_119g90</name>
</gene>